<dbReference type="InterPro" id="IPR015424">
    <property type="entry name" value="PyrdxlP-dep_Trfase"/>
</dbReference>
<keyword evidence="8" id="KW-1185">Reference proteome</keyword>
<name>A0ABP9X220_9CHLR</name>
<dbReference type="InterPro" id="IPR051798">
    <property type="entry name" value="Class-II_PLP-Dep_Aminotrans"/>
</dbReference>
<evidence type="ECO:0000256" key="3">
    <source>
        <dbReference type="ARBA" id="ARBA00022898"/>
    </source>
</evidence>
<dbReference type="PANTHER" id="PTHR43525:SF1">
    <property type="entry name" value="PROTEIN MALY"/>
    <property type="match status" value="1"/>
</dbReference>
<dbReference type="NCBIfam" id="TIGR04350">
    <property type="entry name" value="C_S_lyase_PatB"/>
    <property type="match status" value="1"/>
</dbReference>
<dbReference type="Pfam" id="PF00155">
    <property type="entry name" value="Aminotran_1_2"/>
    <property type="match status" value="1"/>
</dbReference>
<reference evidence="7 8" key="1">
    <citation type="submission" date="2024-02" db="EMBL/GenBank/DDBJ databases">
        <title>Herpetosiphon gulosus NBRC 112829.</title>
        <authorList>
            <person name="Ichikawa N."/>
            <person name="Katano-Makiyama Y."/>
            <person name="Hidaka K."/>
        </authorList>
    </citation>
    <scope>NUCLEOTIDE SEQUENCE [LARGE SCALE GENOMIC DNA]</scope>
    <source>
        <strain evidence="7 8">NBRC 112829</strain>
    </source>
</reference>
<keyword evidence="4" id="KW-0456">Lyase</keyword>
<dbReference type="EMBL" id="BAABRU010000007">
    <property type="protein sequence ID" value="GAA5528356.1"/>
    <property type="molecule type" value="Genomic_DNA"/>
</dbReference>
<proteinExistence type="inferred from homology"/>
<comment type="caution">
    <text evidence="7">The sequence shown here is derived from an EMBL/GenBank/DDBJ whole genome shotgun (WGS) entry which is preliminary data.</text>
</comment>
<dbReference type="InterPro" id="IPR027619">
    <property type="entry name" value="C-S_lyase_PatB-like"/>
</dbReference>
<dbReference type="PANTHER" id="PTHR43525">
    <property type="entry name" value="PROTEIN MALY"/>
    <property type="match status" value="1"/>
</dbReference>
<comment type="cofactor">
    <cofactor evidence="1">
        <name>pyridoxal 5'-phosphate</name>
        <dbReference type="ChEBI" id="CHEBI:597326"/>
    </cofactor>
</comment>
<dbReference type="Gene3D" id="3.40.640.10">
    <property type="entry name" value="Type I PLP-dependent aspartate aminotransferase-like (Major domain)"/>
    <property type="match status" value="1"/>
</dbReference>
<evidence type="ECO:0000256" key="5">
    <source>
        <dbReference type="ARBA" id="ARBA00037974"/>
    </source>
</evidence>
<comment type="similarity">
    <text evidence="5">Belongs to the class-II pyridoxal-phosphate-dependent aminotransferase family. MalY/PatB cystathionine beta-lyase subfamily.</text>
</comment>
<evidence type="ECO:0000313" key="7">
    <source>
        <dbReference type="EMBL" id="GAA5528356.1"/>
    </source>
</evidence>
<dbReference type="InterPro" id="IPR015421">
    <property type="entry name" value="PyrdxlP-dep_Trfase_major"/>
</dbReference>
<feature type="domain" description="Aminotransferase class I/classII large" evidence="6">
    <location>
        <begin position="32"/>
        <end position="375"/>
    </location>
</feature>
<dbReference type="SUPFAM" id="SSF53383">
    <property type="entry name" value="PLP-dependent transferases"/>
    <property type="match status" value="1"/>
</dbReference>
<gene>
    <name evidence="7" type="primary">patB</name>
    <name evidence="7" type="ORF">Hgul01_02155</name>
</gene>
<protein>
    <recommendedName>
        <fullName evidence="2">cysteine-S-conjugate beta-lyase</fullName>
        <ecNumber evidence="2">4.4.1.13</ecNumber>
    </recommendedName>
</protein>
<evidence type="ECO:0000256" key="2">
    <source>
        <dbReference type="ARBA" id="ARBA00012224"/>
    </source>
</evidence>
<dbReference type="EC" id="4.4.1.13" evidence="2"/>
<evidence type="ECO:0000259" key="6">
    <source>
        <dbReference type="Pfam" id="PF00155"/>
    </source>
</evidence>
<organism evidence="7 8">
    <name type="scientific">Herpetosiphon gulosus</name>
    <dbReference type="NCBI Taxonomy" id="1973496"/>
    <lineage>
        <taxon>Bacteria</taxon>
        <taxon>Bacillati</taxon>
        <taxon>Chloroflexota</taxon>
        <taxon>Chloroflexia</taxon>
        <taxon>Herpetosiphonales</taxon>
        <taxon>Herpetosiphonaceae</taxon>
        <taxon>Herpetosiphon</taxon>
    </lineage>
</organism>
<evidence type="ECO:0000313" key="8">
    <source>
        <dbReference type="Proteomes" id="UP001428290"/>
    </source>
</evidence>
<sequence>MITGDFFDQVIDRVNTNSVKWDMREQFLGGADVLPLWVADMDFRSPPAVTAALIERAQHPIYGYAARPERMFKAIQHWNQTRHNWEIPQEQIVINPGVVFALNVAVRAFTQAGDGIVVQPPVYAPFYGAITENGRTIIENRLLEVDGHYQIDFADLEAKLAQAKMLVLCSPHNPVGRVWNTDELNRIADLCLQYNVIVVSDEIHCDLALFTEFTPLGRLRPDLADQLITLAAPSKTFNLPGLTTSYGVIANEEHRQRYEAEKGRSGYHVGTVFGDIGLAVAYESGAEWLDALHDYLRENYRLIEQTFADNPLVRLTPLEGTYLAWLDFRATGWSEEELTERFRTHAKVGPEKGGLYGEAGLGFWRVNFATPRSLLAEGLRRMQVALEEHRT</sequence>
<dbReference type="InterPro" id="IPR015422">
    <property type="entry name" value="PyrdxlP-dep_Trfase_small"/>
</dbReference>
<accession>A0ABP9X220</accession>
<dbReference type="Gene3D" id="3.90.1150.10">
    <property type="entry name" value="Aspartate Aminotransferase, domain 1"/>
    <property type="match status" value="1"/>
</dbReference>
<dbReference type="Proteomes" id="UP001428290">
    <property type="component" value="Unassembled WGS sequence"/>
</dbReference>
<dbReference type="InterPro" id="IPR004839">
    <property type="entry name" value="Aminotransferase_I/II_large"/>
</dbReference>
<keyword evidence="3" id="KW-0663">Pyridoxal phosphate</keyword>
<dbReference type="RefSeq" id="WP_345721977.1">
    <property type="nucleotide sequence ID" value="NZ_BAABRU010000007.1"/>
</dbReference>
<evidence type="ECO:0000256" key="1">
    <source>
        <dbReference type="ARBA" id="ARBA00001933"/>
    </source>
</evidence>
<dbReference type="CDD" id="cd00609">
    <property type="entry name" value="AAT_like"/>
    <property type="match status" value="1"/>
</dbReference>
<evidence type="ECO:0000256" key="4">
    <source>
        <dbReference type="ARBA" id="ARBA00023239"/>
    </source>
</evidence>